<dbReference type="Proteomes" id="UP000244334">
    <property type="component" value="Unassembled WGS sequence"/>
</dbReference>
<comment type="caution">
    <text evidence="1">The sequence shown here is derived from an EMBL/GenBank/DDBJ whole genome shotgun (WGS) entry which is preliminary data.</text>
</comment>
<accession>A0A328TLN8</accession>
<name>A0A328TLN8_9GAMM</name>
<gene>
    <name evidence="1" type="ORF">ACZ87_02855</name>
</gene>
<dbReference type="EMBL" id="LJAM02000377">
    <property type="protein sequence ID" value="RAP70343.1"/>
    <property type="molecule type" value="Genomic_DNA"/>
</dbReference>
<dbReference type="AlphaFoldDB" id="A0A328TLN8"/>
<evidence type="ECO:0000313" key="1">
    <source>
        <dbReference type="EMBL" id="RAP70343.1"/>
    </source>
</evidence>
<reference evidence="1" key="1">
    <citation type="submission" date="2018-04" db="EMBL/GenBank/DDBJ databases">
        <title>Genomes of the Obligate Erwinia dacicola and Facultative Enterobacter sp. OLF Endosymbionts of the Olive Fruit fly, Bactrocera oleae.</title>
        <authorList>
            <person name="Estes A.M."/>
            <person name="Hearn D.J."/>
            <person name="Agarwal S."/>
            <person name="Pierson E.A."/>
            <person name="Dunning-Hotopp J.C."/>
        </authorList>
    </citation>
    <scope>NUCLEOTIDE SEQUENCE [LARGE SCALE GENOMIC DNA]</scope>
    <source>
        <strain evidence="1">Oroville</strain>
    </source>
</reference>
<protein>
    <submittedName>
        <fullName evidence="1">Uncharacterized protein</fullName>
    </submittedName>
</protein>
<sequence length="37" mass="4648">MDIYHYLNKKFYDSCSKIANSWQKRKDQQTPNWLFCF</sequence>
<evidence type="ECO:0000313" key="2">
    <source>
        <dbReference type="Proteomes" id="UP000244334"/>
    </source>
</evidence>
<proteinExistence type="predicted"/>
<keyword evidence="2" id="KW-1185">Reference proteome</keyword>
<organism evidence="1 2">
    <name type="scientific">Candidatus Erwinia dacicola</name>
    <dbReference type="NCBI Taxonomy" id="252393"/>
    <lineage>
        <taxon>Bacteria</taxon>
        <taxon>Pseudomonadati</taxon>
        <taxon>Pseudomonadota</taxon>
        <taxon>Gammaproteobacteria</taxon>
        <taxon>Enterobacterales</taxon>
        <taxon>Erwiniaceae</taxon>
        <taxon>Erwinia</taxon>
    </lineage>
</organism>